<dbReference type="AlphaFoldDB" id="A0A9W4DZN4"/>
<feature type="transmembrane region" description="Helical" evidence="1">
    <location>
        <begin position="128"/>
        <end position="147"/>
    </location>
</feature>
<proteinExistence type="predicted"/>
<evidence type="ECO:0000256" key="1">
    <source>
        <dbReference type="SAM" id="Phobius"/>
    </source>
</evidence>
<reference evidence="2" key="1">
    <citation type="submission" date="2021-05" db="EMBL/GenBank/DDBJ databases">
        <authorList>
            <person name="Arsene-Ploetze F."/>
        </authorList>
    </citation>
    <scope>NUCLEOTIDE SEQUENCE</scope>
    <source>
        <strain evidence="2">DSM 42138</strain>
    </source>
</reference>
<feature type="transmembrane region" description="Helical" evidence="1">
    <location>
        <begin position="153"/>
        <end position="176"/>
    </location>
</feature>
<keyword evidence="1" id="KW-0472">Membrane</keyword>
<feature type="transmembrane region" description="Helical" evidence="1">
    <location>
        <begin position="12"/>
        <end position="40"/>
    </location>
</feature>
<keyword evidence="1" id="KW-0812">Transmembrane</keyword>
<organism evidence="2 3">
    <name type="scientific">Actinacidiphila cocklensis</name>
    <dbReference type="NCBI Taxonomy" id="887465"/>
    <lineage>
        <taxon>Bacteria</taxon>
        <taxon>Bacillati</taxon>
        <taxon>Actinomycetota</taxon>
        <taxon>Actinomycetes</taxon>
        <taxon>Kitasatosporales</taxon>
        <taxon>Streptomycetaceae</taxon>
        <taxon>Actinacidiphila</taxon>
    </lineage>
</organism>
<name>A0A9W4DZN4_9ACTN</name>
<accession>A0A9W4DZN4</accession>
<feature type="transmembrane region" description="Helical" evidence="1">
    <location>
        <begin position="71"/>
        <end position="90"/>
    </location>
</feature>
<comment type="caution">
    <text evidence="2">The sequence shown here is derived from an EMBL/GenBank/DDBJ whole genome shotgun (WGS) entry which is preliminary data.</text>
</comment>
<dbReference type="EMBL" id="CAJSLV010000132">
    <property type="protein sequence ID" value="CAG6399518.1"/>
    <property type="molecule type" value="Genomic_DNA"/>
</dbReference>
<keyword evidence="1" id="KW-1133">Transmembrane helix</keyword>
<keyword evidence="3" id="KW-1185">Reference proteome</keyword>
<gene>
    <name evidence="2" type="ORF">SCOCK_960006</name>
</gene>
<protein>
    <submittedName>
        <fullName evidence="2">Uncharacterized protein</fullName>
    </submittedName>
</protein>
<feature type="transmembrane region" description="Helical" evidence="1">
    <location>
        <begin position="102"/>
        <end position="121"/>
    </location>
</feature>
<evidence type="ECO:0000313" key="2">
    <source>
        <dbReference type="EMBL" id="CAG6399518.1"/>
    </source>
</evidence>
<evidence type="ECO:0000313" key="3">
    <source>
        <dbReference type="Proteomes" id="UP001152519"/>
    </source>
</evidence>
<dbReference type="Proteomes" id="UP001152519">
    <property type="component" value="Unassembled WGS sequence"/>
</dbReference>
<sequence length="182" mass="18226">MAVGRSVPVAVAGFAAGGLVVAAALAGEFVASLTVSMGVAEWLLFRLRSRCLVALRRTGVAERLLARSWRVLARCLGGYAAALVALAGVESAVLPGAAAWDAPHLGVLLALGCTLWLALLLQSCERSWTAAAVLSAATATALPLLAARTGTPGTVIGLTGSCAAAVLLAAATAATARVTTHR</sequence>